<feature type="region of interest" description="Disordered" evidence="1">
    <location>
        <begin position="129"/>
        <end position="156"/>
    </location>
</feature>
<evidence type="ECO:0000256" key="1">
    <source>
        <dbReference type="SAM" id="MobiDB-lite"/>
    </source>
</evidence>
<feature type="domain" description="DUF2828" evidence="2">
    <location>
        <begin position="104"/>
        <end position="301"/>
    </location>
</feature>
<dbReference type="PANTHER" id="PTHR47763:SF4">
    <property type="entry name" value="ALPHA-PROTEIN KINASE VWKA"/>
    <property type="match status" value="1"/>
</dbReference>
<dbReference type="PANTHER" id="PTHR47763">
    <property type="entry name" value="ALPHA-PROTEIN KINASE VWKA"/>
    <property type="match status" value="1"/>
</dbReference>
<proteinExistence type="predicted"/>
<sequence length="939" mass="103844">MSGKNDDTENKSADEKAEEALMKACTLSRDVSMEECHQLVKTILESAKYAPVLPVLICHLRNHEKSLVEGQGSGERNVAERLAVALYLCDDVMGRVLFKFLVLFGSWKSLLNILCLCDALNNPEAMKEKAERKGKAKTKKRKKGANDEDDVEKDKGDEIKLTSAAESGPYMDLCHDIHDYFVEQLRRDKAAIDAGEKKVSNASKYAPHERRGRDLTSLHADEIAKKIFPNEGDSGGDNKHYLRKLYRKLRSQLNQTNEYLPDRKLALGKADQLQMHQITAGYFAKSRKALLNRNKDGQERYDSEPRRNLRRLVLEAAATPQKVPTPSDLQQLATDISFIVDDDDEELILLQASFEKAVMVVTDRIHELQNTLKSMMTSLSMSRPEELSVLNLDDVLMAIDVSPSQAYTFPLVALLVILFHTVINKLKEEEGKAEAMDEDGDQKKMTAHECVLFHQTTQTIPVPVTGTIRQRLSTLVKSFREARLTVDGQESGENEYTSLLQTLKSKVTGRPEAPVLVCSDFASSPEFAIAVEEQFADVGNELCCWKLSKPTRIRNRKIVSWDSAKPQIDLCICLDTTGSMGSHIESCKSEILNLLNDLMAGGGMAVSCSFVSYKDFTNAGHLETHDWVSASDAAGTASLRRFITGLRPTGGDDWEEDVAGGFEKCIDLMKKKKDQSSLKLVLLIADAPAHGYPDGRPNYNGVDQKERLRKATRRLAAAPHNGGFGCELMFAEINPNTTGMCDAIDKVLEPEGTYIDQFEMGQAKSSVFREKIVASVQQVVSHAVAPPAAVGLDVISGTDIGICERLLASRLSNRLQQLLEKKAEEEKEEEEEDTEMNEDSGEAKPKKALPTALGNLLGKLDGEAYNMVRHAMGTVKTGLYASYQVPTNSGLSEASVLSLIKAGITMEDLIANGYPKHIQDMFEEVLRGMMTQGAGKING</sequence>
<dbReference type="Proteomes" id="UP001295423">
    <property type="component" value="Unassembled WGS sequence"/>
</dbReference>
<dbReference type="EMBL" id="CAKOGP040001758">
    <property type="protein sequence ID" value="CAJ1949663.1"/>
    <property type="molecule type" value="Genomic_DNA"/>
</dbReference>
<evidence type="ECO:0000313" key="3">
    <source>
        <dbReference type="EMBL" id="CAJ1949663.1"/>
    </source>
</evidence>
<evidence type="ECO:0000313" key="4">
    <source>
        <dbReference type="Proteomes" id="UP001295423"/>
    </source>
</evidence>
<accession>A0AAD2FQP2</accession>
<evidence type="ECO:0000259" key="2">
    <source>
        <dbReference type="Pfam" id="PF11443"/>
    </source>
</evidence>
<feature type="region of interest" description="Disordered" evidence="1">
    <location>
        <begin position="822"/>
        <end position="848"/>
    </location>
</feature>
<dbReference type="Gene3D" id="3.40.50.410">
    <property type="entry name" value="von Willebrand factor, type A domain"/>
    <property type="match status" value="1"/>
</dbReference>
<gene>
    <name evidence="3" type="ORF">CYCCA115_LOCUS12210</name>
</gene>
<dbReference type="InterPro" id="IPR052969">
    <property type="entry name" value="Thr-specific_kinase-like"/>
</dbReference>
<name>A0AAD2FQP2_9STRA</name>
<dbReference type="InterPro" id="IPR036465">
    <property type="entry name" value="vWFA_dom_sf"/>
</dbReference>
<dbReference type="InterPro" id="IPR058580">
    <property type="entry name" value="DUF2828"/>
</dbReference>
<feature type="compositionally biased region" description="Basic residues" evidence="1">
    <location>
        <begin position="134"/>
        <end position="143"/>
    </location>
</feature>
<keyword evidence="4" id="KW-1185">Reference proteome</keyword>
<comment type="caution">
    <text evidence="3">The sequence shown here is derived from an EMBL/GenBank/DDBJ whole genome shotgun (WGS) entry which is preliminary data.</text>
</comment>
<organism evidence="3 4">
    <name type="scientific">Cylindrotheca closterium</name>
    <dbReference type="NCBI Taxonomy" id="2856"/>
    <lineage>
        <taxon>Eukaryota</taxon>
        <taxon>Sar</taxon>
        <taxon>Stramenopiles</taxon>
        <taxon>Ochrophyta</taxon>
        <taxon>Bacillariophyta</taxon>
        <taxon>Bacillariophyceae</taxon>
        <taxon>Bacillariophycidae</taxon>
        <taxon>Bacillariales</taxon>
        <taxon>Bacillariaceae</taxon>
        <taxon>Cylindrotheca</taxon>
    </lineage>
</organism>
<dbReference type="AlphaFoldDB" id="A0AAD2FQP2"/>
<dbReference type="SUPFAM" id="SSF53300">
    <property type="entry name" value="vWA-like"/>
    <property type="match status" value="1"/>
</dbReference>
<dbReference type="Pfam" id="PF11443">
    <property type="entry name" value="DUF2828"/>
    <property type="match status" value="1"/>
</dbReference>
<protein>
    <recommendedName>
        <fullName evidence="2">DUF2828 domain-containing protein</fullName>
    </recommendedName>
</protein>
<feature type="compositionally biased region" description="Acidic residues" evidence="1">
    <location>
        <begin position="826"/>
        <end position="840"/>
    </location>
</feature>
<reference evidence="3" key="1">
    <citation type="submission" date="2023-08" db="EMBL/GenBank/DDBJ databases">
        <authorList>
            <person name="Audoor S."/>
            <person name="Bilcke G."/>
        </authorList>
    </citation>
    <scope>NUCLEOTIDE SEQUENCE</scope>
</reference>